<dbReference type="EMBL" id="NWSH01005848">
    <property type="protein sequence ID" value="PCG63896.1"/>
    <property type="molecule type" value="Genomic_DNA"/>
</dbReference>
<proteinExistence type="predicted"/>
<sequence length="614" mass="70523">MSLTAICTAILFFMTLISTSECKVNTTQFRENQGLYFDKLANMNLIKDEWKIVVFYEMKPYWQGTEALKAYTTSLEQICSHIHEQCNSVLLQLRHGITELEYYNQLFLTNQFRERGHRQRVRRGLINAIGNIAGDLFGVLDERFAQQYKRDIGLIQANQKHIASLWKNQTSLIEAENNLLKRAEIAMNQQHKLLNQHIVALEKATNVLKEDVQRNMVLNNFAIGAIIASNMMNNLRTMQNTLLDTITDIYHGRISLHLLTPTQISDELSTISSQLSKDVALPIDNVHSDLSKIYDLLTVKTRMLEDYVMFEIRLPLISRDKFEIFKIVPIPKYQDGNMITLVLVSDYISINIRKDSYITMTENDIKQCLVLSTTYFCHSRKPEYQMKEGDNLCQMGTSGCKTIIEPCSNYWIESNAINTYLYFCCNVCNVRTICTEAMTAHQLKGAGLINIGQGCLLRTDQLTIYPYKVHSSEIKILLDLYAPTIAPINDVINITLPQWPLGNQSHNYQTNLYQETEQLENRIHTLMQEDQVLAEVEDVSYHDIHHYVMIYVIVGIIAITGVIFAIRKVRCRWQIPQAAVGGESSTTPPLPSNMRRIATTRRHDQSEKIEMQAS</sequence>
<reference evidence="3" key="1">
    <citation type="submission" date="2017-09" db="EMBL/GenBank/DDBJ databases">
        <title>Contemporary evolution of a Lepidopteran species, Heliothis virescens, in response to modern agricultural practices.</title>
        <authorList>
            <person name="Fritz M.L."/>
            <person name="Deyonke A.M."/>
            <person name="Papanicolaou A."/>
            <person name="Micinski S."/>
            <person name="Westbrook J."/>
            <person name="Gould F."/>
        </authorList>
    </citation>
    <scope>NUCLEOTIDE SEQUENCE [LARGE SCALE GENOMIC DNA]</scope>
    <source>
        <strain evidence="3">HvINT-</strain>
        <tissue evidence="3">Whole body</tissue>
    </source>
</reference>
<feature type="signal peptide" evidence="2">
    <location>
        <begin position="1"/>
        <end position="22"/>
    </location>
</feature>
<gene>
    <name evidence="3" type="ORF">B5V51_11563</name>
</gene>
<accession>A0A2A4IWQ1</accession>
<feature type="transmembrane region" description="Helical" evidence="1">
    <location>
        <begin position="547"/>
        <end position="566"/>
    </location>
</feature>
<comment type="caution">
    <text evidence="3">The sequence shown here is derived from an EMBL/GenBank/DDBJ whole genome shotgun (WGS) entry which is preliminary data.</text>
</comment>
<keyword evidence="1" id="KW-0812">Transmembrane</keyword>
<dbReference type="Pfam" id="PF12259">
    <property type="entry name" value="Baculo_F"/>
    <property type="match status" value="1"/>
</dbReference>
<keyword evidence="1" id="KW-0472">Membrane</keyword>
<dbReference type="AlphaFoldDB" id="A0A2A4IWQ1"/>
<evidence type="ECO:0000256" key="2">
    <source>
        <dbReference type="SAM" id="SignalP"/>
    </source>
</evidence>
<name>A0A2A4IWQ1_HELVI</name>
<keyword evidence="2" id="KW-0732">Signal</keyword>
<evidence type="ECO:0000313" key="3">
    <source>
        <dbReference type="EMBL" id="PCG63896.1"/>
    </source>
</evidence>
<evidence type="ECO:0000256" key="1">
    <source>
        <dbReference type="SAM" id="Phobius"/>
    </source>
</evidence>
<protein>
    <recommendedName>
        <fullName evidence="4">Envelope fusion protein</fullName>
    </recommendedName>
</protein>
<keyword evidence="1" id="KW-1133">Transmembrane helix</keyword>
<dbReference type="InterPro" id="IPR022048">
    <property type="entry name" value="Envelope_fusion-like"/>
</dbReference>
<evidence type="ECO:0008006" key="4">
    <source>
        <dbReference type="Google" id="ProtNLM"/>
    </source>
</evidence>
<feature type="chain" id="PRO_5013014626" description="Envelope fusion protein" evidence="2">
    <location>
        <begin position="23"/>
        <end position="614"/>
    </location>
</feature>
<organism evidence="3">
    <name type="scientific">Heliothis virescens</name>
    <name type="common">Tobacco budworm moth</name>
    <dbReference type="NCBI Taxonomy" id="7102"/>
    <lineage>
        <taxon>Eukaryota</taxon>
        <taxon>Metazoa</taxon>
        <taxon>Ecdysozoa</taxon>
        <taxon>Arthropoda</taxon>
        <taxon>Hexapoda</taxon>
        <taxon>Insecta</taxon>
        <taxon>Pterygota</taxon>
        <taxon>Neoptera</taxon>
        <taxon>Endopterygota</taxon>
        <taxon>Lepidoptera</taxon>
        <taxon>Glossata</taxon>
        <taxon>Ditrysia</taxon>
        <taxon>Noctuoidea</taxon>
        <taxon>Noctuidae</taxon>
        <taxon>Heliothinae</taxon>
        <taxon>Heliothis</taxon>
    </lineage>
</organism>